<dbReference type="GO" id="GO:0008170">
    <property type="term" value="F:N-methyltransferase activity"/>
    <property type="evidence" value="ECO:0007669"/>
    <property type="project" value="InterPro"/>
</dbReference>
<comment type="similarity">
    <text evidence="1">Belongs to the N(4)/N(6)-methyltransferase family.</text>
</comment>
<evidence type="ECO:0000259" key="2">
    <source>
        <dbReference type="Pfam" id="PF02384"/>
    </source>
</evidence>
<feature type="domain" description="DNA methylase adenine-specific" evidence="2">
    <location>
        <begin position="97"/>
        <end position="202"/>
    </location>
</feature>
<accession>A0A6L9UA82</accession>
<dbReference type="GO" id="GO:0003677">
    <property type="term" value="F:DNA binding"/>
    <property type="evidence" value="ECO:0007669"/>
    <property type="project" value="InterPro"/>
</dbReference>
<dbReference type="SUPFAM" id="SSF53335">
    <property type="entry name" value="S-adenosyl-L-methionine-dependent methyltransferases"/>
    <property type="match status" value="1"/>
</dbReference>
<organism evidence="3 4">
    <name type="scientific">Rhizobium lusitanum</name>
    <dbReference type="NCBI Taxonomy" id="293958"/>
    <lineage>
        <taxon>Bacteria</taxon>
        <taxon>Pseudomonadati</taxon>
        <taxon>Pseudomonadota</taxon>
        <taxon>Alphaproteobacteria</taxon>
        <taxon>Hyphomicrobiales</taxon>
        <taxon>Rhizobiaceae</taxon>
        <taxon>Rhizobium/Agrobacterium group</taxon>
        <taxon>Rhizobium</taxon>
    </lineage>
</organism>
<evidence type="ECO:0000313" key="4">
    <source>
        <dbReference type="Proteomes" id="UP000483035"/>
    </source>
</evidence>
<dbReference type="EMBL" id="WUEY01000006">
    <property type="protein sequence ID" value="NEI71020.1"/>
    <property type="molecule type" value="Genomic_DNA"/>
</dbReference>
<keyword evidence="3" id="KW-0489">Methyltransferase</keyword>
<evidence type="ECO:0000313" key="3">
    <source>
        <dbReference type="EMBL" id="NEI71020.1"/>
    </source>
</evidence>
<dbReference type="GO" id="GO:0032259">
    <property type="term" value="P:methylation"/>
    <property type="evidence" value="ECO:0007669"/>
    <property type="project" value="UniProtKB-KW"/>
</dbReference>
<dbReference type="InterPro" id="IPR003356">
    <property type="entry name" value="DNA_methylase_A-5"/>
</dbReference>
<proteinExistence type="inferred from homology"/>
<dbReference type="Pfam" id="PF02384">
    <property type="entry name" value="N6_Mtase"/>
    <property type="match status" value="1"/>
</dbReference>
<comment type="caution">
    <text evidence="3">The sequence shown here is derived from an EMBL/GenBank/DDBJ whole genome shotgun (WGS) entry which is preliminary data.</text>
</comment>
<dbReference type="RefSeq" id="WP_163987502.1">
    <property type="nucleotide sequence ID" value="NZ_WUEY01000006.1"/>
</dbReference>
<reference evidence="3 4" key="1">
    <citation type="submission" date="2019-12" db="EMBL/GenBank/DDBJ databases">
        <title>Rhizobium genotypes associated with high levels of biological nitrogen fixation by grain legumes in a temperate-maritime cropping system.</title>
        <authorList>
            <person name="Maluk M."/>
            <person name="Francesc Ferrando Molina F."/>
            <person name="Lopez Del Egido L."/>
            <person name="Lafos M."/>
            <person name="Langarica-Fuentes A."/>
            <person name="Gebre Yohannes G."/>
            <person name="Young M.W."/>
            <person name="Martin P."/>
            <person name="Gantlett R."/>
            <person name="Kenicer G."/>
            <person name="Hawes C."/>
            <person name="Begg G.S."/>
            <person name="Quilliam R.S."/>
            <person name="Squire G.R."/>
            <person name="Poole P.S."/>
            <person name="Young P.W."/>
            <person name="Iannetta P.M."/>
            <person name="James E.K."/>
        </authorList>
    </citation>
    <scope>NUCLEOTIDE SEQUENCE [LARGE SCALE GENOMIC DNA]</scope>
    <source>
        <strain evidence="3 4">JHI1118</strain>
    </source>
</reference>
<dbReference type="Gene3D" id="3.40.50.150">
    <property type="entry name" value="Vaccinia Virus protein VP39"/>
    <property type="match status" value="1"/>
</dbReference>
<keyword evidence="3" id="KW-0808">Transferase</keyword>
<dbReference type="InterPro" id="IPR029063">
    <property type="entry name" value="SAM-dependent_MTases_sf"/>
</dbReference>
<dbReference type="Proteomes" id="UP000483035">
    <property type="component" value="Unassembled WGS sequence"/>
</dbReference>
<name>A0A6L9UA82_9HYPH</name>
<dbReference type="AlphaFoldDB" id="A0A6L9UA82"/>
<protein>
    <submittedName>
        <fullName evidence="3">N-6 DNA methylase</fullName>
    </submittedName>
</protein>
<sequence>MSNPHLQSIIKLFESLRYRHDLYGVFSDWCECAAISLSNAIDLNTREKREQRYMDIVKRYERHELEVFPQILGEVVMALETAPQDILGSTFHALELHNKARGQFFTPYELCRLMAQLQVSGKEPEAIIKERGFLTAHEPAVGAGATVIALAEALMDAGVNYQQHLHVVAVDVDPRAVHMSYVQFSLMHIPAHVIVGDTLRMTFSEDWYTPAHIMGGWSRKLRSAQLKAPTVVDAPPLETPDIEAEPPAKIGLPLFDFGL</sequence>
<gene>
    <name evidence="3" type="ORF">GR212_15685</name>
</gene>
<evidence type="ECO:0000256" key="1">
    <source>
        <dbReference type="ARBA" id="ARBA00006594"/>
    </source>
</evidence>